<feature type="region of interest" description="Disordered" evidence="1">
    <location>
        <begin position="113"/>
        <end position="199"/>
    </location>
</feature>
<feature type="compositionally biased region" description="Polar residues" evidence="1">
    <location>
        <begin position="54"/>
        <end position="68"/>
    </location>
</feature>
<evidence type="ECO:0000256" key="1">
    <source>
        <dbReference type="SAM" id="MobiDB-lite"/>
    </source>
</evidence>
<reference evidence="2" key="1">
    <citation type="journal article" date="2021" name="Nat. Commun.">
        <title>Genetic determinants of endophytism in the Arabidopsis root mycobiome.</title>
        <authorList>
            <person name="Mesny F."/>
            <person name="Miyauchi S."/>
            <person name="Thiergart T."/>
            <person name="Pickel B."/>
            <person name="Atanasova L."/>
            <person name="Karlsson M."/>
            <person name="Huettel B."/>
            <person name="Barry K.W."/>
            <person name="Haridas S."/>
            <person name="Chen C."/>
            <person name="Bauer D."/>
            <person name="Andreopoulos W."/>
            <person name="Pangilinan J."/>
            <person name="LaButti K."/>
            <person name="Riley R."/>
            <person name="Lipzen A."/>
            <person name="Clum A."/>
            <person name="Drula E."/>
            <person name="Henrissat B."/>
            <person name="Kohler A."/>
            <person name="Grigoriev I.V."/>
            <person name="Martin F.M."/>
            <person name="Hacquard S."/>
        </authorList>
    </citation>
    <scope>NUCLEOTIDE SEQUENCE</scope>
    <source>
        <strain evidence="2">MPI-CAGE-AT-0147</strain>
    </source>
</reference>
<feature type="region of interest" description="Disordered" evidence="1">
    <location>
        <begin position="54"/>
        <end position="98"/>
    </location>
</feature>
<keyword evidence="3" id="KW-1185">Reference proteome</keyword>
<sequence>MSQHHASQSAISMSAFARTESARSWWMSLSCDFIEEINTWSNHDNALVSTTLSRGQTTSPLSHAPSRSLNHKAQIAARSRRPCLQTGGNASPRERQPLEITIPRITFGHLSISSALSSPSTPAHTNRQHRPASRLAENRTVYPEVPSRSCRGPQSTLKMKGGGLQDGSPHHSRWRNASRSSPPTWPLHPSDLPPTSLPFILRIRPPTRRPY</sequence>
<dbReference type="EMBL" id="JAGMUV010000008">
    <property type="protein sequence ID" value="KAH7146394.1"/>
    <property type="molecule type" value="Genomic_DNA"/>
</dbReference>
<feature type="compositionally biased region" description="Pro residues" evidence="1">
    <location>
        <begin position="183"/>
        <end position="196"/>
    </location>
</feature>
<gene>
    <name evidence="2" type="ORF">EDB81DRAFT_491554</name>
</gene>
<accession>A0A9P9EW47</accession>
<evidence type="ECO:0000313" key="2">
    <source>
        <dbReference type="EMBL" id="KAH7146394.1"/>
    </source>
</evidence>
<dbReference type="AlphaFoldDB" id="A0A9P9EW47"/>
<name>A0A9P9EW47_9HYPO</name>
<organism evidence="2 3">
    <name type="scientific">Dactylonectria macrodidyma</name>
    <dbReference type="NCBI Taxonomy" id="307937"/>
    <lineage>
        <taxon>Eukaryota</taxon>
        <taxon>Fungi</taxon>
        <taxon>Dikarya</taxon>
        <taxon>Ascomycota</taxon>
        <taxon>Pezizomycotina</taxon>
        <taxon>Sordariomycetes</taxon>
        <taxon>Hypocreomycetidae</taxon>
        <taxon>Hypocreales</taxon>
        <taxon>Nectriaceae</taxon>
        <taxon>Dactylonectria</taxon>
    </lineage>
</organism>
<proteinExistence type="predicted"/>
<dbReference type="Proteomes" id="UP000738349">
    <property type="component" value="Unassembled WGS sequence"/>
</dbReference>
<evidence type="ECO:0000313" key="3">
    <source>
        <dbReference type="Proteomes" id="UP000738349"/>
    </source>
</evidence>
<comment type="caution">
    <text evidence="2">The sequence shown here is derived from an EMBL/GenBank/DDBJ whole genome shotgun (WGS) entry which is preliminary data.</text>
</comment>
<protein>
    <submittedName>
        <fullName evidence="2">Uncharacterized protein</fullName>
    </submittedName>
</protein>
<feature type="compositionally biased region" description="Low complexity" evidence="1">
    <location>
        <begin position="113"/>
        <end position="125"/>
    </location>
</feature>